<organism evidence="1 2">
    <name type="scientific">Herbaspirillum lusitanum</name>
    <dbReference type="NCBI Taxonomy" id="213312"/>
    <lineage>
        <taxon>Bacteria</taxon>
        <taxon>Pseudomonadati</taxon>
        <taxon>Pseudomonadota</taxon>
        <taxon>Betaproteobacteria</taxon>
        <taxon>Burkholderiales</taxon>
        <taxon>Oxalobacteraceae</taxon>
        <taxon>Herbaspirillum</taxon>
    </lineage>
</organism>
<accession>A0ABW9A7Y1</accession>
<name>A0ABW9A7Y1_9BURK</name>
<sequence>MTIPQDKRALDGISTQQWQALLAGPPEELARSLQSAAGLGDAHAQALLGQLYLDGRGVAQNAALAYRHFCQAAQQGHAMAMNMRGRCAEHGWGTSVDLTQAALWFLKAAQAGLDWGMYNYANLLATGRGVAQDHAQALSWYGQAAQTGHAKSLNLIGRYYEEGIVVQADRNIAFKYYRASAEAGDFRGQYSYACMLAERGRIDEAMRWMARVPQTSTAAFMKKIGYELQLSAHAAFRSFAQRLLHGVDGDGPSAAPAGGAATLSISIA</sequence>
<dbReference type="PANTHER" id="PTHR11102:SF160">
    <property type="entry name" value="ERAD-ASSOCIATED E3 UBIQUITIN-PROTEIN LIGASE COMPONENT HRD3"/>
    <property type="match status" value="1"/>
</dbReference>
<protein>
    <submittedName>
        <fullName evidence="1">Tetratricopeptide repeat protein</fullName>
    </submittedName>
</protein>
<comment type="caution">
    <text evidence="1">The sequence shown here is derived from an EMBL/GenBank/DDBJ whole genome shotgun (WGS) entry which is preliminary data.</text>
</comment>
<dbReference type="Proteomes" id="UP001629246">
    <property type="component" value="Unassembled WGS sequence"/>
</dbReference>
<dbReference type="Gene3D" id="1.25.40.10">
    <property type="entry name" value="Tetratricopeptide repeat domain"/>
    <property type="match status" value="1"/>
</dbReference>
<dbReference type="InterPro" id="IPR006597">
    <property type="entry name" value="Sel1-like"/>
</dbReference>
<dbReference type="EMBL" id="JAQQFM010000004">
    <property type="protein sequence ID" value="MFL9924504.1"/>
    <property type="molecule type" value="Genomic_DNA"/>
</dbReference>
<dbReference type="Pfam" id="PF08238">
    <property type="entry name" value="Sel1"/>
    <property type="match status" value="4"/>
</dbReference>
<dbReference type="PANTHER" id="PTHR11102">
    <property type="entry name" value="SEL-1-LIKE PROTEIN"/>
    <property type="match status" value="1"/>
</dbReference>
<dbReference type="RefSeq" id="WP_408157218.1">
    <property type="nucleotide sequence ID" value="NZ_JAQQFM010000004.1"/>
</dbReference>
<dbReference type="InterPro" id="IPR050767">
    <property type="entry name" value="Sel1_AlgK"/>
</dbReference>
<proteinExistence type="predicted"/>
<keyword evidence="2" id="KW-1185">Reference proteome</keyword>
<evidence type="ECO:0000313" key="2">
    <source>
        <dbReference type="Proteomes" id="UP001629246"/>
    </source>
</evidence>
<dbReference type="InterPro" id="IPR011990">
    <property type="entry name" value="TPR-like_helical_dom_sf"/>
</dbReference>
<reference evidence="1 2" key="1">
    <citation type="journal article" date="2024" name="Chem. Sci.">
        <title>Discovery of megapolipeptins by genome mining of a Burkholderiales bacteria collection.</title>
        <authorList>
            <person name="Paulo B.S."/>
            <person name="Recchia M.J.J."/>
            <person name="Lee S."/>
            <person name="Fergusson C.H."/>
            <person name="Romanowski S.B."/>
            <person name="Hernandez A."/>
            <person name="Krull N."/>
            <person name="Liu D.Y."/>
            <person name="Cavanagh H."/>
            <person name="Bos A."/>
            <person name="Gray C.A."/>
            <person name="Murphy B.T."/>
            <person name="Linington R.G."/>
            <person name="Eustaquio A.S."/>
        </authorList>
    </citation>
    <scope>NUCLEOTIDE SEQUENCE [LARGE SCALE GENOMIC DNA]</scope>
    <source>
        <strain evidence="1 2">RL21-008-BIB-A</strain>
    </source>
</reference>
<dbReference type="SMART" id="SM00671">
    <property type="entry name" value="SEL1"/>
    <property type="match status" value="4"/>
</dbReference>
<gene>
    <name evidence="1" type="ORF">PQR62_09520</name>
</gene>
<dbReference type="SUPFAM" id="SSF81901">
    <property type="entry name" value="HCP-like"/>
    <property type="match status" value="1"/>
</dbReference>
<evidence type="ECO:0000313" key="1">
    <source>
        <dbReference type="EMBL" id="MFL9924504.1"/>
    </source>
</evidence>